<name>A0AAD8SUZ5_LOLMU</name>
<evidence type="ECO:0000313" key="3">
    <source>
        <dbReference type="Proteomes" id="UP001231189"/>
    </source>
</evidence>
<feature type="region of interest" description="Disordered" evidence="1">
    <location>
        <begin position="144"/>
        <end position="163"/>
    </location>
</feature>
<feature type="compositionally biased region" description="Acidic residues" evidence="1">
    <location>
        <begin position="74"/>
        <end position="84"/>
    </location>
</feature>
<protein>
    <submittedName>
        <fullName evidence="2">Uncharacterized protein</fullName>
    </submittedName>
</protein>
<dbReference type="EMBL" id="JAUUTY010000003">
    <property type="protein sequence ID" value="KAK1664459.1"/>
    <property type="molecule type" value="Genomic_DNA"/>
</dbReference>
<gene>
    <name evidence="2" type="ORF">QYE76_052618</name>
</gene>
<accession>A0AAD8SUZ5</accession>
<dbReference type="Proteomes" id="UP001231189">
    <property type="component" value="Unassembled WGS sequence"/>
</dbReference>
<comment type="caution">
    <text evidence="2">The sequence shown here is derived from an EMBL/GenBank/DDBJ whole genome shotgun (WGS) entry which is preliminary data.</text>
</comment>
<dbReference type="PANTHER" id="PTHR31865:SF2">
    <property type="entry name" value="OSJNBA0004B13.24 PROTEIN"/>
    <property type="match status" value="1"/>
</dbReference>
<reference evidence="2" key="1">
    <citation type="submission" date="2023-07" db="EMBL/GenBank/DDBJ databases">
        <title>A chromosome-level genome assembly of Lolium multiflorum.</title>
        <authorList>
            <person name="Chen Y."/>
            <person name="Copetti D."/>
            <person name="Kolliker R."/>
            <person name="Studer B."/>
        </authorList>
    </citation>
    <scope>NUCLEOTIDE SEQUENCE</scope>
    <source>
        <strain evidence="2">02402/16</strain>
        <tissue evidence="2">Leaf</tissue>
    </source>
</reference>
<feature type="compositionally biased region" description="Acidic residues" evidence="1">
    <location>
        <begin position="23"/>
        <end position="44"/>
    </location>
</feature>
<proteinExistence type="predicted"/>
<evidence type="ECO:0000256" key="1">
    <source>
        <dbReference type="SAM" id="MobiDB-lite"/>
    </source>
</evidence>
<dbReference type="AlphaFoldDB" id="A0AAD8SUZ5"/>
<organism evidence="2 3">
    <name type="scientific">Lolium multiflorum</name>
    <name type="common">Italian ryegrass</name>
    <name type="synonym">Lolium perenne subsp. multiflorum</name>
    <dbReference type="NCBI Taxonomy" id="4521"/>
    <lineage>
        <taxon>Eukaryota</taxon>
        <taxon>Viridiplantae</taxon>
        <taxon>Streptophyta</taxon>
        <taxon>Embryophyta</taxon>
        <taxon>Tracheophyta</taxon>
        <taxon>Spermatophyta</taxon>
        <taxon>Magnoliopsida</taxon>
        <taxon>Liliopsida</taxon>
        <taxon>Poales</taxon>
        <taxon>Poaceae</taxon>
        <taxon>BOP clade</taxon>
        <taxon>Pooideae</taxon>
        <taxon>Poodae</taxon>
        <taxon>Poeae</taxon>
        <taxon>Poeae Chloroplast Group 2 (Poeae type)</taxon>
        <taxon>Loliodinae</taxon>
        <taxon>Loliinae</taxon>
        <taxon>Lolium</taxon>
    </lineage>
</organism>
<keyword evidence="3" id="KW-1185">Reference proteome</keyword>
<feature type="region of interest" description="Disordered" evidence="1">
    <location>
        <begin position="1"/>
        <end position="138"/>
    </location>
</feature>
<sequence>MASPSTSAKTTTFALPRLRDLIEHDDEEDELVEEEEDDNDEEDWDVRRRMSRLSVAGSDGDDADDEDDGRRGVDDEDEEDDDEVRSDGAHGEYGSRPWHPYGSPGLLQPPSSASLPGTPERGAPSQSQSPWGYGYSKDYASETEAARWPGGAGPHEMRRQQHRRQRMMREVWLDRAWQIRKQRRELGERGDQATVLVGGESPARAGGVAMDMDELRACKDLGFDLPCDWTVEIPSYAVPAVDTGSSGGNSPASGGSWRISSPGDDPKEVKARLKVWAQAVALTSASRLGA</sequence>
<feature type="compositionally biased region" description="Polar residues" evidence="1">
    <location>
        <begin position="1"/>
        <end position="13"/>
    </location>
</feature>
<feature type="region of interest" description="Disordered" evidence="1">
    <location>
        <begin position="239"/>
        <end position="266"/>
    </location>
</feature>
<evidence type="ECO:0000313" key="2">
    <source>
        <dbReference type="EMBL" id="KAK1664459.1"/>
    </source>
</evidence>
<dbReference type="PANTHER" id="PTHR31865">
    <property type="entry name" value="OSJNBA0071G03.3 PROTEIN"/>
    <property type="match status" value="1"/>
</dbReference>